<proteinExistence type="predicted"/>
<evidence type="ECO:0000313" key="2">
    <source>
        <dbReference type="EMBL" id="CAD8716080.1"/>
    </source>
</evidence>
<evidence type="ECO:0000256" key="1">
    <source>
        <dbReference type="SAM" id="MobiDB-lite"/>
    </source>
</evidence>
<gene>
    <name evidence="2" type="ORF">MANT1106_LOCUS17091</name>
</gene>
<name>A0A7S0SWI1_9CHLO</name>
<feature type="region of interest" description="Disordered" evidence="1">
    <location>
        <begin position="109"/>
        <end position="134"/>
    </location>
</feature>
<evidence type="ECO:0008006" key="3">
    <source>
        <dbReference type="Google" id="ProtNLM"/>
    </source>
</evidence>
<feature type="compositionally biased region" description="Gly residues" evidence="1">
    <location>
        <begin position="115"/>
        <end position="127"/>
    </location>
</feature>
<dbReference type="EMBL" id="HBFC01028613">
    <property type="protein sequence ID" value="CAD8716080.1"/>
    <property type="molecule type" value="Transcribed_RNA"/>
</dbReference>
<dbReference type="AlphaFoldDB" id="A0A7S0SWI1"/>
<accession>A0A7S0SWI1</accession>
<sequence length="134" mass="14485">MREGVFGDPQVQAMAKSMSVAWRWWLLDGAFVPELQTVVLRLLAQVASSCSCATLNSEADYLKPLKANRLHHVSYERLAHTHHNLRILDNIKDPGYIEQPIEWVAFFVDDSSEDGGSGGEGGGGGGGEDGDGGD</sequence>
<organism evidence="2">
    <name type="scientific">Mantoniella antarctica</name>
    <dbReference type="NCBI Taxonomy" id="81844"/>
    <lineage>
        <taxon>Eukaryota</taxon>
        <taxon>Viridiplantae</taxon>
        <taxon>Chlorophyta</taxon>
        <taxon>Mamiellophyceae</taxon>
        <taxon>Mamiellales</taxon>
        <taxon>Mamiellaceae</taxon>
        <taxon>Mantoniella</taxon>
    </lineage>
</organism>
<reference evidence="2" key="1">
    <citation type="submission" date="2021-01" db="EMBL/GenBank/DDBJ databases">
        <authorList>
            <person name="Corre E."/>
            <person name="Pelletier E."/>
            <person name="Niang G."/>
            <person name="Scheremetjew M."/>
            <person name="Finn R."/>
            <person name="Kale V."/>
            <person name="Holt S."/>
            <person name="Cochrane G."/>
            <person name="Meng A."/>
            <person name="Brown T."/>
            <person name="Cohen L."/>
        </authorList>
    </citation>
    <scope>NUCLEOTIDE SEQUENCE</scope>
    <source>
        <strain evidence="2">SL-175</strain>
    </source>
</reference>
<protein>
    <recommendedName>
        <fullName evidence="3">HAT C-terminal dimerisation domain-containing protein</fullName>
    </recommendedName>
</protein>